<accession>A0A811GEI5</accession>
<dbReference type="PROSITE" id="PS51257">
    <property type="entry name" value="PROKAR_LIPOPROTEIN"/>
    <property type="match status" value="1"/>
</dbReference>
<keyword evidence="3" id="KW-0449">Lipoprotein</keyword>
<evidence type="ECO:0000256" key="1">
    <source>
        <dbReference type="SAM" id="MobiDB-lite"/>
    </source>
</evidence>
<dbReference type="Pfam" id="PF04170">
    <property type="entry name" value="NlpE"/>
    <property type="match status" value="1"/>
</dbReference>
<proteinExistence type="predicted"/>
<dbReference type="InterPro" id="IPR007298">
    <property type="entry name" value="Cu-R_lipoprotein_NlpE"/>
</dbReference>
<reference evidence="3 4" key="1">
    <citation type="submission" date="2020-02" db="EMBL/GenBank/DDBJ databases">
        <authorList>
            <person name="Chaudhuri R."/>
        </authorList>
    </citation>
    <scope>NUCLEOTIDE SEQUENCE [LARGE SCALE GENOMIC DNA]</scope>
    <source>
        <strain evidence="3">SFB21</strain>
    </source>
</reference>
<feature type="signal peptide" evidence="2">
    <location>
        <begin position="1"/>
        <end position="19"/>
    </location>
</feature>
<sequence>MKNTLLILCVSSLIFTACSKPQTNTHESNTAPDQPMTQTTTTAPPSSTMVITTGGDTAETALDWAGEYKGVFPCADCEGIETELELKADKTYELTQEYLGKGKANEFKVKGTFRFDAEHPSIITLDSAGENRKFFVGENFVEARDIHTGQPIESKLNYQLIKQKH</sequence>
<feature type="compositionally biased region" description="Low complexity" evidence="1">
    <location>
        <begin position="30"/>
        <end position="47"/>
    </location>
</feature>
<comment type="caution">
    <text evidence="3">The sequence shown here is derived from an EMBL/GenBank/DDBJ whole genome shotgun (WGS) entry which is preliminary data.</text>
</comment>
<evidence type="ECO:0000256" key="2">
    <source>
        <dbReference type="SAM" id="SignalP"/>
    </source>
</evidence>
<dbReference type="RefSeq" id="WP_174559457.1">
    <property type="nucleotide sequence ID" value="NZ_CADDTS010000027.1"/>
</dbReference>
<gene>
    <name evidence="3" type="primary">nlpE</name>
    <name evidence="3" type="ORF">SFB21_1542</name>
</gene>
<evidence type="ECO:0000313" key="3">
    <source>
        <dbReference type="EMBL" id="CAB1214383.1"/>
    </source>
</evidence>
<dbReference type="AlphaFoldDB" id="A0A811GEI5"/>
<feature type="region of interest" description="Disordered" evidence="1">
    <location>
        <begin position="22"/>
        <end position="47"/>
    </location>
</feature>
<feature type="chain" id="PRO_5032275619" evidence="2">
    <location>
        <begin position="20"/>
        <end position="165"/>
    </location>
</feature>
<name>A0A811GEI5_9GAMM</name>
<protein>
    <submittedName>
        <fullName evidence="3">Lipoprotein NlpE</fullName>
    </submittedName>
</protein>
<dbReference type="Gene3D" id="2.40.128.640">
    <property type="match status" value="1"/>
</dbReference>
<keyword evidence="2" id="KW-0732">Signal</keyword>
<dbReference type="Proteomes" id="UP000489961">
    <property type="component" value="Unassembled WGS sequence"/>
</dbReference>
<evidence type="ECO:0000313" key="4">
    <source>
        <dbReference type="Proteomes" id="UP000489961"/>
    </source>
</evidence>
<dbReference type="EMBL" id="CADDTS010000027">
    <property type="protein sequence ID" value="CAB1214383.1"/>
    <property type="molecule type" value="Genomic_DNA"/>
</dbReference>
<organism evidence="3 4">
    <name type="scientific">Acinetobacter bouvetii</name>
    <dbReference type="NCBI Taxonomy" id="202951"/>
    <lineage>
        <taxon>Bacteria</taxon>
        <taxon>Pseudomonadati</taxon>
        <taxon>Pseudomonadota</taxon>
        <taxon>Gammaproteobacteria</taxon>
        <taxon>Moraxellales</taxon>
        <taxon>Moraxellaceae</taxon>
        <taxon>Acinetobacter</taxon>
    </lineage>
</organism>